<reference evidence="1" key="1">
    <citation type="journal article" date="2023" name="Mol. Phylogenet. Evol.">
        <title>Genome-scale phylogeny and comparative genomics of the fungal order Sordariales.</title>
        <authorList>
            <person name="Hensen N."/>
            <person name="Bonometti L."/>
            <person name="Westerberg I."/>
            <person name="Brannstrom I.O."/>
            <person name="Guillou S."/>
            <person name="Cros-Aarteil S."/>
            <person name="Calhoun S."/>
            <person name="Haridas S."/>
            <person name="Kuo A."/>
            <person name="Mondo S."/>
            <person name="Pangilinan J."/>
            <person name="Riley R."/>
            <person name="LaButti K."/>
            <person name="Andreopoulos B."/>
            <person name="Lipzen A."/>
            <person name="Chen C."/>
            <person name="Yan M."/>
            <person name="Daum C."/>
            <person name="Ng V."/>
            <person name="Clum A."/>
            <person name="Steindorff A."/>
            <person name="Ohm R.A."/>
            <person name="Martin F."/>
            <person name="Silar P."/>
            <person name="Natvig D.O."/>
            <person name="Lalanne C."/>
            <person name="Gautier V."/>
            <person name="Ament-Velasquez S.L."/>
            <person name="Kruys A."/>
            <person name="Hutchinson M.I."/>
            <person name="Powell A.J."/>
            <person name="Barry K."/>
            <person name="Miller A.N."/>
            <person name="Grigoriev I.V."/>
            <person name="Debuchy R."/>
            <person name="Gladieux P."/>
            <person name="Hiltunen Thoren M."/>
            <person name="Johannesson H."/>
        </authorList>
    </citation>
    <scope>NUCLEOTIDE SEQUENCE</scope>
    <source>
        <strain evidence="1">CBS 314.62</strain>
    </source>
</reference>
<gene>
    <name evidence="1" type="ORF">B0T22DRAFT_131867</name>
</gene>
<keyword evidence="2" id="KW-1185">Reference proteome</keyword>
<evidence type="ECO:0000313" key="2">
    <source>
        <dbReference type="Proteomes" id="UP001270362"/>
    </source>
</evidence>
<accession>A0AAE1CBL3</accession>
<dbReference type="InterPro" id="IPR009784">
    <property type="entry name" value="DUF1349"/>
</dbReference>
<evidence type="ECO:0000313" key="1">
    <source>
        <dbReference type="EMBL" id="KAK3687559.1"/>
    </source>
</evidence>
<dbReference type="Pfam" id="PF07081">
    <property type="entry name" value="DUF1349"/>
    <property type="match status" value="1"/>
</dbReference>
<reference evidence="1" key="2">
    <citation type="submission" date="2023-06" db="EMBL/GenBank/DDBJ databases">
        <authorList>
            <consortium name="Lawrence Berkeley National Laboratory"/>
            <person name="Haridas S."/>
            <person name="Hensen N."/>
            <person name="Bonometti L."/>
            <person name="Westerberg I."/>
            <person name="Brannstrom I.O."/>
            <person name="Guillou S."/>
            <person name="Cros-Aarteil S."/>
            <person name="Calhoun S."/>
            <person name="Kuo A."/>
            <person name="Mondo S."/>
            <person name="Pangilinan J."/>
            <person name="Riley R."/>
            <person name="Labutti K."/>
            <person name="Andreopoulos B."/>
            <person name="Lipzen A."/>
            <person name="Chen C."/>
            <person name="Yanf M."/>
            <person name="Daum C."/>
            <person name="Ng V."/>
            <person name="Clum A."/>
            <person name="Steindorff A."/>
            <person name="Ohm R."/>
            <person name="Martin F."/>
            <person name="Silar P."/>
            <person name="Natvig D."/>
            <person name="Lalanne C."/>
            <person name="Gautier V."/>
            <person name="Ament-Velasquez S.L."/>
            <person name="Kruys A."/>
            <person name="Hutchinson M.I."/>
            <person name="Powell A.J."/>
            <person name="Barry K."/>
            <person name="Miller A.N."/>
            <person name="Grigoriev I.V."/>
            <person name="Debuchy R."/>
            <person name="Gladieux P."/>
            <person name="Thoren M.H."/>
            <person name="Johannesson H."/>
        </authorList>
    </citation>
    <scope>NUCLEOTIDE SEQUENCE</scope>
    <source>
        <strain evidence="1">CBS 314.62</strain>
    </source>
</reference>
<sequence>MSSIFTITAAPDSDIWRKPPHTDVFNAATATPPNTPSPTGPLQTFVSAKASFSFDWTEQYDQAGLLLSFRPQGGSSSSSSAPNKWIKTGVEFYNGQPMLSTVACDRWADWSVAPLTTFAAAAETWTTILIEKEVNENETNERGSSLWVYQVLDSGERVALREICWVYGDDDIQWELEVLAMAARPAKKATTGLEVRVRDMEVEWS</sequence>
<name>A0AAE1CBL3_9PEZI</name>
<dbReference type="Gene3D" id="2.60.120.200">
    <property type="match status" value="1"/>
</dbReference>
<dbReference type="Proteomes" id="UP001270362">
    <property type="component" value="Unassembled WGS sequence"/>
</dbReference>
<proteinExistence type="predicted"/>
<organism evidence="1 2">
    <name type="scientific">Podospora appendiculata</name>
    <dbReference type="NCBI Taxonomy" id="314037"/>
    <lineage>
        <taxon>Eukaryota</taxon>
        <taxon>Fungi</taxon>
        <taxon>Dikarya</taxon>
        <taxon>Ascomycota</taxon>
        <taxon>Pezizomycotina</taxon>
        <taxon>Sordariomycetes</taxon>
        <taxon>Sordariomycetidae</taxon>
        <taxon>Sordariales</taxon>
        <taxon>Podosporaceae</taxon>
        <taxon>Podospora</taxon>
    </lineage>
</organism>
<dbReference type="PANTHER" id="PTHR35332:SF2">
    <property type="entry name" value="REGULATION OF ENOLASE PROTEIN 1"/>
    <property type="match status" value="1"/>
</dbReference>
<dbReference type="EMBL" id="JAULSO010000002">
    <property type="protein sequence ID" value="KAK3687559.1"/>
    <property type="molecule type" value="Genomic_DNA"/>
</dbReference>
<comment type="caution">
    <text evidence="1">The sequence shown here is derived from an EMBL/GenBank/DDBJ whole genome shotgun (WGS) entry which is preliminary data.</text>
</comment>
<protein>
    <submittedName>
        <fullName evidence="1">Uncharacterized protein</fullName>
    </submittedName>
</protein>
<dbReference type="PANTHER" id="PTHR35332">
    <property type="entry name" value="REGULATION OF ENOLASE PROTEIN 1"/>
    <property type="match status" value="1"/>
</dbReference>
<dbReference type="AlphaFoldDB" id="A0AAE1CBL3"/>